<feature type="compositionally biased region" description="Low complexity" evidence="1">
    <location>
        <begin position="974"/>
        <end position="984"/>
    </location>
</feature>
<dbReference type="OMA" id="KIYATHG"/>
<dbReference type="SMART" id="SM00368">
    <property type="entry name" value="LRR_RI"/>
    <property type="match status" value="5"/>
</dbReference>
<evidence type="ECO:0000256" key="1">
    <source>
        <dbReference type="SAM" id="MobiDB-lite"/>
    </source>
</evidence>
<dbReference type="InterPro" id="IPR032675">
    <property type="entry name" value="LRR_dom_sf"/>
</dbReference>
<dbReference type="FunCoup" id="G0NKL4">
    <property type="interactions" value="350"/>
</dbReference>
<reference evidence="4" key="1">
    <citation type="submission" date="2011-07" db="EMBL/GenBank/DDBJ databases">
        <authorList>
            <consortium name="Caenorhabditis brenneri Sequencing and Analysis Consortium"/>
            <person name="Wilson R.K."/>
        </authorList>
    </citation>
    <scope>NUCLEOTIDE SEQUENCE [LARGE SCALE GENOMIC DNA]</scope>
    <source>
        <strain evidence="4">PB2801</strain>
    </source>
</reference>
<sequence length="1057" mass="115658">MSMSRSTIQELCDFVQHKPSQTLGNKFFDSRLVVQVDVAHKADKYEPRIFIISKFRIFLLMGKTTSSLKIEKSFHVLTIKAIHVISEEEVVIHVDDGVHKKKINIKCSIHPAMFLARQCLSAIKHYFPDFGSYLQSSVDVNPATLYSEFSSLPTASPRPCHSFRRTYAALCDFYDQPYREEVSWDVEKIYTANKLKDLKIDDFSHLLPKDLLPIVGVLQYSSYFTGLICDGVRVSSEVIDVVLSVIRKSHNLKKLQLRSCALPKDFVTLLASALHNNQNACLEHLDISRNALDDKKGFTILSSVLPRLTTLRYVNVSECQLTDKSMNLLCTGLYNGMTSCKSGGMQITELILSSNPIKDDISSIINLVSICTSLRVLDLSDTGIHLDKLWNALKFGGLQIEKLLLNGCVLGGKKSEGVQTAKEYFSMVVNLSHVSFNNTSMPSDYLKAVLLGLASNQQLQPFRLDLDATCEKGSASVLDACIGGIRCETLSLRDNNLDGDLQGVLQSLMMVTCLRRLDIGGSNMNQLKKNNKQAHIINKILLDVVKLYSEEGCLEELNLSECRLGAYLSVLLNTLGATTTLKSLDISGNEIGNFGARILSKALQVNVSLRSVSIDNNHIGADGFVDLATSMKMNHTLTHFPYPVQDAFDCMQRVERPRAVAALTQIQNCLYRNRTAIGADEANCKRMFAGGVLQQMEKTPDDVVGSIVDSITTFGQEPFPPKMSEIIEEFVSKFQVEGGRLIAENITRTIGGDLNATSRRAEQLAVSRLTEVCTEQVKHVFSEWKWREMCESVESELSRMSIGGSGDACSLGRTSSVGTGSPAMSSPFTPKKAGHRPRSIIGDLTSSTTSSETVGGGGPGEQGIDLDRPPKPSGLSHLQKARPRKRGGAAASSVLNTDDVMNTSKSSGTPDNGDMMEDLIEEVEEQMEKRAPIGGHRMAMIPDTSLLAQVHLRPSADRTLSGTSSDFQLSPREATAASSSPTTAHRVLTSSDSPPPLPQRNRVGPGGAPPPLLPPKPEPRTRLIGIGSPTTPPATAEDDENANSRRSVADMAKIFQK</sequence>
<accession>G0NKL4</accession>
<keyword evidence="4" id="KW-1185">Reference proteome</keyword>
<evidence type="ECO:0000313" key="3">
    <source>
        <dbReference type="EMBL" id="EGT32949.1"/>
    </source>
</evidence>
<evidence type="ECO:0000259" key="2">
    <source>
        <dbReference type="Pfam" id="PF17888"/>
    </source>
</evidence>
<evidence type="ECO:0000313" key="4">
    <source>
        <dbReference type="Proteomes" id="UP000008068"/>
    </source>
</evidence>
<dbReference type="OrthoDB" id="18598at2759"/>
<feature type="compositionally biased region" description="Polar residues" evidence="1">
    <location>
        <begin position="958"/>
        <end position="968"/>
    </location>
</feature>
<feature type="compositionally biased region" description="Polar residues" evidence="1">
    <location>
        <begin position="893"/>
        <end position="910"/>
    </location>
</feature>
<dbReference type="HOGENOM" id="CLU_010630_0_0_1"/>
<dbReference type="FunFam" id="3.80.10.10:FF:001110">
    <property type="entry name" value="CBN-CRML-1 protein"/>
    <property type="match status" value="1"/>
</dbReference>
<dbReference type="GO" id="GO:0016477">
    <property type="term" value="P:cell migration"/>
    <property type="evidence" value="ECO:0007669"/>
    <property type="project" value="TreeGrafter"/>
</dbReference>
<dbReference type="STRING" id="135651.G0NKL4"/>
<dbReference type="Pfam" id="PF17888">
    <property type="entry name" value="Carm_PH"/>
    <property type="match status" value="1"/>
</dbReference>
<feature type="domain" description="CARMIL pleckstrin homology" evidence="2">
    <location>
        <begin position="31"/>
        <end position="128"/>
    </location>
</feature>
<dbReference type="eggNOG" id="KOG4242">
    <property type="taxonomic scope" value="Eukaryota"/>
</dbReference>
<proteinExistence type="predicted"/>
<dbReference type="PANTHER" id="PTHR24112:SF66">
    <property type="entry name" value="LEUCINE-RICH REPEAT, ISOFORM F"/>
    <property type="match status" value="1"/>
</dbReference>
<organism evidence="4">
    <name type="scientific">Caenorhabditis brenneri</name>
    <name type="common">Nematode worm</name>
    <dbReference type="NCBI Taxonomy" id="135651"/>
    <lineage>
        <taxon>Eukaryota</taxon>
        <taxon>Metazoa</taxon>
        <taxon>Ecdysozoa</taxon>
        <taxon>Nematoda</taxon>
        <taxon>Chromadorea</taxon>
        <taxon>Rhabditida</taxon>
        <taxon>Rhabditina</taxon>
        <taxon>Rhabditomorpha</taxon>
        <taxon>Rhabditoidea</taxon>
        <taxon>Rhabditidae</taxon>
        <taxon>Peloderinae</taxon>
        <taxon>Caenorhabditis</taxon>
    </lineage>
</organism>
<dbReference type="EMBL" id="GL379900">
    <property type="protein sequence ID" value="EGT32949.1"/>
    <property type="molecule type" value="Genomic_DNA"/>
</dbReference>
<dbReference type="InterPro" id="IPR041245">
    <property type="entry name" value="CARMIL_PH"/>
</dbReference>
<dbReference type="Gene3D" id="2.30.29.30">
    <property type="entry name" value="Pleckstrin-homology domain (PH domain)/Phosphotyrosine-binding domain (PTB)"/>
    <property type="match status" value="1"/>
</dbReference>
<dbReference type="SUPFAM" id="SSF52047">
    <property type="entry name" value="RNI-like"/>
    <property type="match status" value="2"/>
</dbReference>
<dbReference type="GO" id="GO:0034315">
    <property type="term" value="P:regulation of Arp2/3 complex-mediated actin nucleation"/>
    <property type="evidence" value="ECO:0007669"/>
    <property type="project" value="TreeGrafter"/>
</dbReference>
<feature type="region of interest" description="Disordered" evidence="1">
    <location>
        <begin position="957"/>
        <end position="1049"/>
    </location>
</feature>
<dbReference type="InParanoid" id="G0NKL4"/>
<name>G0NKL4_CAEBE</name>
<dbReference type="AlphaFoldDB" id="G0NKL4"/>
<dbReference type="InterPro" id="IPR051279">
    <property type="entry name" value="PP1-Reg/Actin-Interact_Protein"/>
</dbReference>
<feature type="compositionally biased region" description="Pro residues" evidence="1">
    <location>
        <begin position="1007"/>
        <end position="1016"/>
    </location>
</feature>
<feature type="compositionally biased region" description="Polar residues" evidence="1">
    <location>
        <begin position="812"/>
        <end position="828"/>
    </location>
</feature>
<dbReference type="InterPro" id="IPR001611">
    <property type="entry name" value="Leu-rich_rpt"/>
</dbReference>
<dbReference type="Pfam" id="PF13516">
    <property type="entry name" value="LRR_6"/>
    <property type="match status" value="3"/>
</dbReference>
<dbReference type="InterPro" id="IPR011993">
    <property type="entry name" value="PH-like_dom_sf"/>
</dbReference>
<dbReference type="GO" id="GO:0005886">
    <property type="term" value="C:plasma membrane"/>
    <property type="evidence" value="ECO:0007669"/>
    <property type="project" value="TreeGrafter"/>
</dbReference>
<dbReference type="Gene3D" id="3.80.10.10">
    <property type="entry name" value="Ribonuclease Inhibitor"/>
    <property type="match status" value="1"/>
</dbReference>
<dbReference type="GO" id="GO:0030027">
    <property type="term" value="C:lamellipodium"/>
    <property type="evidence" value="ECO:0007669"/>
    <property type="project" value="TreeGrafter"/>
</dbReference>
<dbReference type="PANTHER" id="PTHR24112">
    <property type="entry name" value="LEUCINE-RICH REPEAT, ISOFORM F-RELATED"/>
    <property type="match status" value="1"/>
</dbReference>
<gene>
    <name evidence="3" type="ORF">CAEBREN_04770</name>
</gene>
<dbReference type="Proteomes" id="UP000008068">
    <property type="component" value="Unassembled WGS sequence"/>
</dbReference>
<feature type="region of interest" description="Disordered" evidence="1">
    <location>
        <begin position="811"/>
        <end position="915"/>
    </location>
</feature>
<protein>
    <recommendedName>
        <fullName evidence="2">CARMIL pleckstrin homology domain-containing protein</fullName>
    </recommendedName>
</protein>